<feature type="compositionally biased region" description="Polar residues" evidence="1">
    <location>
        <begin position="827"/>
        <end position="840"/>
    </location>
</feature>
<dbReference type="EMBL" id="CP003526">
    <property type="protein sequence ID" value="AFN83632.1"/>
    <property type="molecule type" value="Genomic_DNA"/>
</dbReference>
<dbReference type="RefSeq" id="XP_009265129.1">
    <property type="nucleotide sequence ID" value="XM_009266854.1"/>
</dbReference>
<dbReference type="VEuPathDB" id="MicrosporidiaDB:EROM_090140"/>
<reference evidence="2" key="1">
    <citation type="journal article" date="2012" name="Proc. Natl. Acad. Sci. U.S.A.">
        <title>Gain and loss of multiple functionally related, horizontally transferred genes in the reduced genomes of two microsporidian parasites.</title>
        <authorList>
            <person name="Pombert J.-F."/>
            <person name="Selman M."/>
            <person name="Burki F."/>
            <person name="Bardell F.T."/>
            <person name="Farinelli L."/>
            <person name="Solter L.F."/>
            <person name="Whitman D.W."/>
            <person name="Weiss L.M."/>
            <person name="Corradi N."/>
            <person name="Keeling P.J."/>
        </authorList>
    </citation>
    <scope>NUCLEOTIDE SEQUENCE [LARGE SCALE GENOMIC DNA]</scope>
    <source>
        <strain evidence="2">SJ-2008</strain>
    </source>
</reference>
<accession>I7AT88</accession>
<feature type="compositionally biased region" description="Basic and acidic residues" evidence="1">
    <location>
        <begin position="117"/>
        <end position="128"/>
    </location>
</feature>
<proteinExistence type="predicted"/>
<feature type="compositionally biased region" description="Basic and acidic residues" evidence="1">
    <location>
        <begin position="199"/>
        <end position="227"/>
    </location>
</feature>
<organism evidence="2 3">
    <name type="scientific">Encephalitozoon romaleae (strain SJ-2008)</name>
    <name type="common">Microsporidian parasite</name>
    <dbReference type="NCBI Taxonomy" id="1178016"/>
    <lineage>
        <taxon>Eukaryota</taxon>
        <taxon>Fungi</taxon>
        <taxon>Fungi incertae sedis</taxon>
        <taxon>Microsporidia</taxon>
        <taxon>Unikaryonidae</taxon>
        <taxon>Encephalitozoon</taxon>
    </lineage>
</organism>
<dbReference type="OrthoDB" id="2192860at2759"/>
<dbReference type="AlphaFoldDB" id="I7AT88"/>
<feature type="compositionally biased region" description="Basic and acidic residues" evidence="1">
    <location>
        <begin position="36"/>
        <end position="63"/>
    </location>
</feature>
<feature type="region of interest" description="Disordered" evidence="1">
    <location>
        <begin position="199"/>
        <end position="241"/>
    </location>
</feature>
<feature type="region of interest" description="Disordered" evidence="1">
    <location>
        <begin position="174"/>
        <end position="193"/>
    </location>
</feature>
<dbReference type="Proteomes" id="UP000010094">
    <property type="component" value="Chromosome IXa"/>
</dbReference>
<feature type="region of interest" description="Disordered" evidence="1">
    <location>
        <begin position="786"/>
        <end position="851"/>
    </location>
</feature>
<evidence type="ECO:0000313" key="2">
    <source>
        <dbReference type="EMBL" id="AFN83632.1"/>
    </source>
</evidence>
<evidence type="ECO:0000256" key="1">
    <source>
        <dbReference type="SAM" id="MobiDB-lite"/>
    </source>
</evidence>
<protein>
    <submittedName>
        <fullName evidence="2">Uncharacterized protein</fullName>
    </submittedName>
</protein>
<feature type="region of interest" description="Disordered" evidence="1">
    <location>
        <begin position="35"/>
        <end position="150"/>
    </location>
</feature>
<sequence>MKNNGSGKDDDDFWKILSESDSEYESEIGLLFKPKRNVECPRPEIKDGIQKVEGSDESKKDAPEENSEEVVCERMNDFQESGRDKRKDENIEEVQAYREEEKDKSLGEEEPEDDKGNDEVENTHDKGTGLKSEVNTTSGILSEAGPKVSSVDEMDFLWDDDDDEEFIVGEVTNMNIEKGPSNDEDDFKSTTDSLKHASYVAEEHVKKDEEEQEDSMEHEKPDSEDSVTKPPLKPLNSKMDPMKPKPLARFVCGSLLTVFMSSQKRFNMQGEAIQNYINISQWYRLDYVLPDIKPSNFIASRNNRDDRYQHVYELIQLKTPSIDSITSIVSTSRPAYCSRDINRSVSAENMNKLIGLCMEDPDKALEYAIENEIWEAGILLSKWTKDIGNRFLEKYCDSPYAQLISSALGFSRCPFKFHGDWKKYIREVLSTRNADVNNDFIMQVFGVSVPDALFVVLASYFLGVIDINKYLWMFSKNFEVLNILCYVEYTGRSVKDIDILKYEFVSTGIEFDRTKAEEYFKANRKCFRKELGGDLDSVFETRWSFGLKSVFDFGIKKILNVDSLEDDPKKIEAPVSSDVSLEATSQELASRCDLGSRIPSLSSKSDAMLSISDSKVIGIDAKFEKREAVNEVLKVEESGKPSAGEYEQILKVSEIKKNGIYSLPQEEILLKHDEGETKAKDEELSVNSMPCDIKERNNLYMDTKQSKSFADFFEGNKREEEVRSEDDTSLFLSRFIDDEPSDPGTKKKEQKKSGSFFGFLNVFKKEPVHKAKIDIDDDFRYDPVEKKWVGGTSNESKKGDSPVLKPREIPKPKMGMGIPTKGGLDMNVTSMYANRKSAGNKSIPGVLSKKE</sequence>
<dbReference type="KEGG" id="ero:EROM_090140"/>
<dbReference type="GeneID" id="20521953"/>
<feature type="compositionally biased region" description="Basic and acidic residues" evidence="1">
    <location>
        <begin position="71"/>
        <end position="107"/>
    </location>
</feature>
<gene>
    <name evidence="2" type="ordered locus">EROM_090140</name>
</gene>
<dbReference type="HOGENOM" id="CLU_339192_0_0_1"/>
<keyword evidence="3" id="KW-1185">Reference proteome</keyword>
<evidence type="ECO:0000313" key="3">
    <source>
        <dbReference type="Proteomes" id="UP000010094"/>
    </source>
</evidence>
<name>I7AT88_ENCRO</name>
<feature type="compositionally biased region" description="Basic and acidic residues" evidence="1">
    <location>
        <begin position="795"/>
        <end position="811"/>
    </location>
</feature>